<evidence type="ECO:0000259" key="3">
    <source>
        <dbReference type="PROSITE" id="PS50043"/>
    </source>
</evidence>
<dbReference type="Proteomes" id="UP001365405">
    <property type="component" value="Unassembled WGS sequence"/>
</dbReference>
<gene>
    <name evidence="5" type="ORF">AACH10_05525</name>
</gene>
<dbReference type="Gene3D" id="3.40.50.2300">
    <property type="match status" value="1"/>
</dbReference>
<dbReference type="Gene3D" id="1.10.10.10">
    <property type="entry name" value="Winged helix-like DNA-binding domain superfamily/Winged helix DNA-binding domain"/>
    <property type="match status" value="1"/>
</dbReference>
<dbReference type="PROSITE" id="PS50110">
    <property type="entry name" value="RESPONSE_REGULATORY"/>
    <property type="match status" value="1"/>
</dbReference>
<dbReference type="InterPro" id="IPR036388">
    <property type="entry name" value="WH-like_DNA-bd_sf"/>
</dbReference>
<dbReference type="Pfam" id="PF00196">
    <property type="entry name" value="GerE"/>
    <property type="match status" value="1"/>
</dbReference>
<dbReference type="RefSeq" id="WP_341409370.1">
    <property type="nucleotide sequence ID" value="NZ_JBBUTH010000003.1"/>
</dbReference>
<evidence type="ECO:0000313" key="6">
    <source>
        <dbReference type="Proteomes" id="UP001365405"/>
    </source>
</evidence>
<dbReference type="SMART" id="SM00421">
    <property type="entry name" value="HTH_LUXR"/>
    <property type="match status" value="1"/>
</dbReference>
<proteinExistence type="predicted"/>
<dbReference type="InterPro" id="IPR000792">
    <property type="entry name" value="Tscrpt_reg_LuxR_C"/>
</dbReference>
<dbReference type="PRINTS" id="PR00038">
    <property type="entry name" value="HTHLUXR"/>
</dbReference>
<sequence length="206" mass="21500">MDVLLVDDHTLLRQALALLLGTRHPGVTVHQAGTLAEALPLAAPLPDDALLLLDLGLPDAVGLQAVQALHARAPQVRLVVLSADDRPETVTAAIEAGACGFVPKTADLARLERALGLLIEGGLALPPAVVARSAPVDDPVVLTPRQLDVLRLLVEGKPNKLICRTLDLSESSVKTHLEAVYRRLGVSSRTQAVLAAARLGLLPAGA</sequence>
<keyword evidence="1" id="KW-0238">DNA-binding</keyword>
<dbReference type="PROSITE" id="PS50043">
    <property type="entry name" value="HTH_LUXR_2"/>
    <property type="match status" value="1"/>
</dbReference>
<name>A0ABU9CGQ5_9BURK</name>
<dbReference type="SUPFAM" id="SSF52172">
    <property type="entry name" value="CheY-like"/>
    <property type="match status" value="1"/>
</dbReference>
<reference evidence="5 6" key="1">
    <citation type="submission" date="2024-04" db="EMBL/GenBank/DDBJ databases">
        <title>Novel species of the genus Ideonella isolated from streams.</title>
        <authorList>
            <person name="Lu H."/>
        </authorList>
    </citation>
    <scope>NUCLEOTIDE SEQUENCE [LARGE SCALE GENOMIC DNA]</scope>
    <source>
        <strain evidence="5 6">DXS22W</strain>
    </source>
</reference>
<dbReference type="InterPro" id="IPR051015">
    <property type="entry name" value="EvgA-like"/>
</dbReference>
<evidence type="ECO:0000256" key="1">
    <source>
        <dbReference type="ARBA" id="ARBA00023125"/>
    </source>
</evidence>
<dbReference type="SUPFAM" id="SSF46894">
    <property type="entry name" value="C-terminal effector domain of the bipartite response regulators"/>
    <property type="match status" value="1"/>
</dbReference>
<comment type="caution">
    <text evidence="5">The sequence shown here is derived from an EMBL/GenBank/DDBJ whole genome shotgun (WGS) entry which is preliminary data.</text>
</comment>
<feature type="modified residue" description="4-aspartylphosphate" evidence="2">
    <location>
        <position position="54"/>
    </location>
</feature>
<evidence type="ECO:0000313" key="5">
    <source>
        <dbReference type="EMBL" id="MEK8049687.1"/>
    </source>
</evidence>
<dbReference type="SMART" id="SM00448">
    <property type="entry name" value="REC"/>
    <property type="match status" value="1"/>
</dbReference>
<keyword evidence="6" id="KW-1185">Reference proteome</keyword>
<feature type="domain" description="HTH luxR-type" evidence="3">
    <location>
        <begin position="135"/>
        <end position="200"/>
    </location>
</feature>
<dbReference type="EMBL" id="JBBUTH010000003">
    <property type="protein sequence ID" value="MEK8049687.1"/>
    <property type="molecule type" value="Genomic_DNA"/>
</dbReference>
<dbReference type="Pfam" id="PF00072">
    <property type="entry name" value="Response_reg"/>
    <property type="match status" value="1"/>
</dbReference>
<dbReference type="PANTHER" id="PTHR45566">
    <property type="entry name" value="HTH-TYPE TRANSCRIPTIONAL REGULATOR YHJB-RELATED"/>
    <property type="match status" value="1"/>
</dbReference>
<feature type="domain" description="Response regulatory" evidence="4">
    <location>
        <begin position="2"/>
        <end position="119"/>
    </location>
</feature>
<dbReference type="InterPro" id="IPR011006">
    <property type="entry name" value="CheY-like_superfamily"/>
</dbReference>
<dbReference type="PANTHER" id="PTHR45566:SF1">
    <property type="entry name" value="HTH-TYPE TRANSCRIPTIONAL REGULATOR YHJB-RELATED"/>
    <property type="match status" value="1"/>
</dbReference>
<evidence type="ECO:0000259" key="4">
    <source>
        <dbReference type="PROSITE" id="PS50110"/>
    </source>
</evidence>
<dbReference type="InterPro" id="IPR001789">
    <property type="entry name" value="Sig_transdc_resp-reg_receiver"/>
</dbReference>
<dbReference type="CDD" id="cd06170">
    <property type="entry name" value="LuxR_C_like"/>
    <property type="match status" value="1"/>
</dbReference>
<dbReference type="InterPro" id="IPR016032">
    <property type="entry name" value="Sig_transdc_resp-reg_C-effctor"/>
</dbReference>
<keyword evidence="2" id="KW-0597">Phosphoprotein</keyword>
<accession>A0ABU9CGQ5</accession>
<protein>
    <submittedName>
        <fullName evidence="5">Response regulator transcription factor</fullName>
    </submittedName>
</protein>
<evidence type="ECO:0000256" key="2">
    <source>
        <dbReference type="PROSITE-ProRule" id="PRU00169"/>
    </source>
</evidence>
<organism evidence="5 6">
    <name type="scientific">Pseudaquabacterium inlustre</name>
    <dbReference type="NCBI Taxonomy" id="2984192"/>
    <lineage>
        <taxon>Bacteria</taxon>
        <taxon>Pseudomonadati</taxon>
        <taxon>Pseudomonadota</taxon>
        <taxon>Betaproteobacteria</taxon>
        <taxon>Burkholderiales</taxon>
        <taxon>Sphaerotilaceae</taxon>
        <taxon>Pseudaquabacterium</taxon>
    </lineage>
</organism>